<evidence type="ECO:0000259" key="3">
    <source>
        <dbReference type="PROSITE" id="PS50977"/>
    </source>
</evidence>
<accession>E6X3C3</accession>
<evidence type="ECO:0000313" key="5">
    <source>
        <dbReference type="Proteomes" id="UP000008633"/>
    </source>
</evidence>
<keyword evidence="1 2" id="KW-0238">DNA-binding</keyword>
<dbReference type="Gene3D" id="1.10.357.10">
    <property type="entry name" value="Tetracycline Repressor, domain 2"/>
    <property type="match status" value="1"/>
</dbReference>
<reference evidence="5" key="2">
    <citation type="submission" date="2011-01" db="EMBL/GenBank/DDBJ databases">
        <title>The complete genome of Nitratifractor salsuginis DSM 16511.</title>
        <authorList>
            <consortium name="US DOE Joint Genome Institute (JGI-PGF)"/>
            <person name="Lucas S."/>
            <person name="Copeland A."/>
            <person name="Lapidus A."/>
            <person name="Bruce D."/>
            <person name="Goodwin L."/>
            <person name="Pitluck S."/>
            <person name="Kyrpides N."/>
            <person name="Mavromatis K."/>
            <person name="Ivanova N."/>
            <person name="Mikhailova N."/>
            <person name="Zeytun A."/>
            <person name="Detter J.C."/>
            <person name="Tapia R."/>
            <person name="Han C."/>
            <person name="Land M."/>
            <person name="Hauser L."/>
            <person name="Markowitz V."/>
            <person name="Cheng J.-F."/>
            <person name="Hugenholtz P."/>
            <person name="Woyke T."/>
            <person name="Wu D."/>
            <person name="Tindall B."/>
            <person name="Schuetze A."/>
            <person name="Brambilla E."/>
            <person name="Klenk H.-P."/>
            <person name="Eisen J.A."/>
        </authorList>
    </citation>
    <scope>NUCLEOTIDE SEQUENCE [LARGE SCALE GENOMIC DNA]</scope>
    <source>
        <strain evidence="5">DSM 16511 / JCM 12458 / E9I37-1</strain>
    </source>
</reference>
<dbReference type="EMBL" id="CP002452">
    <property type="protein sequence ID" value="ADV47336.1"/>
    <property type="molecule type" value="Genomic_DNA"/>
</dbReference>
<dbReference type="Proteomes" id="UP000008633">
    <property type="component" value="Chromosome"/>
</dbReference>
<dbReference type="InterPro" id="IPR001647">
    <property type="entry name" value="HTH_TetR"/>
</dbReference>
<protein>
    <submittedName>
        <fullName evidence="4">Transcriptional regulator, TetR family</fullName>
    </submittedName>
</protein>
<dbReference type="PROSITE" id="PS50977">
    <property type="entry name" value="HTH_TETR_2"/>
    <property type="match status" value="1"/>
</dbReference>
<dbReference type="AlphaFoldDB" id="E6X3C3"/>
<feature type="DNA-binding region" description="H-T-H motif" evidence="2">
    <location>
        <begin position="34"/>
        <end position="53"/>
    </location>
</feature>
<dbReference type="STRING" id="749222.Nitsa_2095"/>
<dbReference type="HOGENOM" id="CLU_069356_12_2_7"/>
<dbReference type="InterPro" id="IPR009057">
    <property type="entry name" value="Homeodomain-like_sf"/>
</dbReference>
<proteinExistence type="predicted"/>
<organism evidence="4 5">
    <name type="scientific">Nitratifractor salsuginis (strain DSM 16511 / JCM 12458 / E9I37-1)</name>
    <dbReference type="NCBI Taxonomy" id="749222"/>
    <lineage>
        <taxon>Bacteria</taxon>
        <taxon>Pseudomonadati</taxon>
        <taxon>Campylobacterota</taxon>
        <taxon>Epsilonproteobacteria</taxon>
        <taxon>Campylobacterales</taxon>
        <taxon>Sulfurovaceae</taxon>
        <taxon>Nitratifractor</taxon>
    </lineage>
</organism>
<dbReference type="Pfam" id="PF00440">
    <property type="entry name" value="TetR_N"/>
    <property type="match status" value="1"/>
</dbReference>
<dbReference type="PRINTS" id="PR00455">
    <property type="entry name" value="HTHTETR"/>
</dbReference>
<dbReference type="OrthoDB" id="5365491at2"/>
<dbReference type="eggNOG" id="COG1309">
    <property type="taxonomic scope" value="Bacteria"/>
</dbReference>
<keyword evidence="5" id="KW-1185">Reference proteome</keyword>
<dbReference type="PANTHER" id="PTHR43479:SF11">
    <property type="entry name" value="ACREF_ENVCD OPERON REPRESSOR-RELATED"/>
    <property type="match status" value="1"/>
</dbReference>
<dbReference type="PANTHER" id="PTHR43479">
    <property type="entry name" value="ACREF/ENVCD OPERON REPRESSOR-RELATED"/>
    <property type="match status" value="1"/>
</dbReference>
<dbReference type="KEGG" id="nsa:Nitsa_2095"/>
<evidence type="ECO:0000256" key="1">
    <source>
        <dbReference type="ARBA" id="ARBA00023125"/>
    </source>
</evidence>
<dbReference type="SUPFAM" id="SSF46689">
    <property type="entry name" value="Homeodomain-like"/>
    <property type="match status" value="1"/>
</dbReference>
<evidence type="ECO:0000256" key="2">
    <source>
        <dbReference type="PROSITE-ProRule" id="PRU00335"/>
    </source>
</evidence>
<dbReference type="InterPro" id="IPR050624">
    <property type="entry name" value="HTH-type_Tx_Regulator"/>
</dbReference>
<gene>
    <name evidence="4" type="ordered locus">Nitsa_2095</name>
</gene>
<name>E6X3C3_NITSE</name>
<dbReference type="RefSeq" id="WP_013555021.1">
    <property type="nucleotide sequence ID" value="NC_014935.1"/>
</dbReference>
<feature type="domain" description="HTH tetR-type" evidence="3">
    <location>
        <begin position="11"/>
        <end position="71"/>
    </location>
</feature>
<evidence type="ECO:0000313" key="4">
    <source>
        <dbReference type="EMBL" id="ADV47336.1"/>
    </source>
</evidence>
<dbReference type="GO" id="GO:0003677">
    <property type="term" value="F:DNA binding"/>
    <property type="evidence" value="ECO:0007669"/>
    <property type="project" value="UniProtKB-UniRule"/>
</dbReference>
<reference evidence="4 5" key="1">
    <citation type="journal article" date="2011" name="Stand. Genomic Sci.">
        <title>Complete genome sequence of Nitratifractor salsuginis type strain (E9I37-1).</title>
        <authorList>
            <person name="Anderson I."/>
            <person name="Sikorski J."/>
            <person name="Zeytun A."/>
            <person name="Nolan M."/>
            <person name="Lapidus A."/>
            <person name="Lucas S."/>
            <person name="Hammon N."/>
            <person name="Deshpande S."/>
            <person name="Cheng J.F."/>
            <person name="Tapia R."/>
            <person name="Han C."/>
            <person name="Goodwin L."/>
            <person name="Pitluck S."/>
            <person name="Liolios K."/>
            <person name="Pagani I."/>
            <person name="Ivanova N."/>
            <person name="Huntemann M."/>
            <person name="Mavromatis K."/>
            <person name="Ovchinikova G."/>
            <person name="Pati A."/>
            <person name="Chen A."/>
            <person name="Palaniappan K."/>
            <person name="Land M."/>
            <person name="Hauser L."/>
            <person name="Brambilla E.M."/>
            <person name="Ngatchou-Djao O.D."/>
            <person name="Rohde M."/>
            <person name="Tindall B.J."/>
            <person name="Goker M."/>
            <person name="Detter J.C."/>
            <person name="Woyke T."/>
            <person name="Bristow J."/>
            <person name="Eisen J.A."/>
            <person name="Markowitz V."/>
            <person name="Hugenholtz P."/>
            <person name="Klenk H.P."/>
            <person name="Kyrpides N.C."/>
        </authorList>
    </citation>
    <scope>NUCLEOTIDE SEQUENCE [LARGE SCALE GENOMIC DNA]</scope>
    <source>
        <strain evidence="5">DSM 16511 / JCM 12458 / E9I37-1</strain>
    </source>
</reference>
<sequence length="202" mass="23670">MKEKIRQKVLETKKELILDAVSDYFEEVGFAEPKMQEISKAVGISVGALYKYFPSKEALFFAYVSHQIVKFHRQITEACRDIDDPRRCLILYIQHKFATFASKRKALEDPVIGDPLFFVKMNTHKENPASPIYEFLAIQFERLAHNTPLKTANHMKTAYLFNAATMGYIEYWLNFGGELEEKAEEVFERFLTGIREREEERR</sequence>